<keyword evidence="1" id="KW-0175">Coiled coil</keyword>
<evidence type="ECO:0000256" key="2">
    <source>
        <dbReference type="SAM" id="Phobius"/>
    </source>
</evidence>
<feature type="coiled-coil region" evidence="1">
    <location>
        <begin position="97"/>
        <end position="124"/>
    </location>
</feature>
<dbReference type="STRING" id="94869.SAMN04488529_11767"/>
<evidence type="ECO:0000313" key="3">
    <source>
        <dbReference type="EMBL" id="SDP79273.1"/>
    </source>
</evidence>
<keyword evidence="4" id="KW-1185">Reference proteome</keyword>
<feature type="transmembrane region" description="Helical" evidence="2">
    <location>
        <begin position="165"/>
        <end position="183"/>
    </location>
</feature>
<name>A0A1H0VLN4_9CLOT</name>
<dbReference type="EMBL" id="FNJM01000017">
    <property type="protein sequence ID" value="SDP79273.1"/>
    <property type="molecule type" value="Genomic_DNA"/>
</dbReference>
<keyword evidence="2" id="KW-0812">Transmembrane</keyword>
<proteinExistence type="predicted"/>
<organism evidence="3 4">
    <name type="scientific">Clostridium gasigenes</name>
    <dbReference type="NCBI Taxonomy" id="94869"/>
    <lineage>
        <taxon>Bacteria</taxon>
        <taxon>Bacillati</taxon>
        <taxon>Bacillota</taxon>
        <taxon>Clostridia</taxon>
        <taxon>Eubacteriales</taxon>
        <taxon>Clostridiaceae</taxon>
        <taxon>Clostridium</taxon>
    </lineage>
</organism>
<keyword evidence="2" id="KW-0472">Membrane</keyword>
<keyword evidence="2" id="KW-1133">Transmembrane helix</keyword>
<feature type="transmembrane region" description="Helical" evidence="2">
    <location>
        <begin position="195"/>
        <end position="224"/>
    </location>
</feature>
<dbReference type="AlphaFoldDB" id="A0A1H0VLN4"/>
<sequence length="251" mass="29170">MSNTVFLLANAYEEYDRKKRESTNFSGVNLSTNNLIRLRLSEFEKYVKLNKLLFIMLLIMIISYASFIIFLMMKVSSALILMLPLIICGISMIIINIRLEKQDVRNYNKNRENYEVKLEEFKIIVKNEFEIDSPKKIEYLIKECEETGNEVSTNNNLVKKFLESWKNIIFPIITLGVGYILKLDNLTKTISLEDIIIGITMIIIIIIIILGFSIGVLCAIQSVVDPFLNSYKNRVNKLKQILTDINLRYYV</sequence>
<feature type="transmembrane region" description="Helical" evidence="2">
    <location>
        <begin position="79"/>
        <end position="99"/>
    </location>
</feature>
<dbReference type="Proteomes" id="UP000198597">
    <property type="component" value="Unassembled WGS sequence"/>
</dbReference>
<accession>A0A1H0VLN4</accession>
<evidence type="ECO:0000313" key="4">
    <source>
        <dbReference type="Proteomes" id="UP000198597"/>
    </source>
</evidence>
<feature type="transmembrane region" description="Helical" evidence="2">
    <location>
        <begin position="52"/>
        <end position="73"/>
    </location>
</feature>
<evidence type="ECO:0000256" key="1">
    <source>
        <dbReference type="SAM" id="Coils"/>
    </source>
</evidence>
<dbReference type="RefSeq" id="WP_089972876.1">
    <property type="nucleotide sequence ID" value="NZ_FNJM01000017.1"/>
</dbReference>
<protein>
    <submittedName>
        <fullName evidence="3">Uncharacterized protein</fullName>
    </submittedName>
</protein>
<dbReference type="OrthoDB" id="9847126at2"/>
<reference evidence="3 4" key="1">
    <citation type="submission" date="2016-10" db="EMBL/GenBank/DDBJ databases">
        <authorList>
            <person name="de Groot N.N."/>
        </authorList>
    </citation>
    <scope>NUCLEOTIDE SEQUENCE [LARGE SCALE GENOMIC DNA]</scope>
    <source>
        <strain evidence="3 4">DSM 12272</strain>
    </source>
</reference>
<gene>
    <name evidence="3" type="ORF">SAMN04488529_11767</name>
</gene>